<organism evidence="3">
    <name type="scientific">Setaria italica</name>
    <name type="common">Foxtail millet</name>
    <name type="synonym">Panicum italicum</name>
    <dbReference type="NCBI Taxonomy" id="4555"/>
    <lineage>
        <taxon>Eukaryota</taxon>
        <taxon>Viridiplantae</taxon>
        <taxon>Streptophyta</taxon>
        <taxon>Embryophyta</taxon>
        <taxon>Tracheophyta</taxon>
        <taxon>Spermatophyta</taxon>
        <taxon>Magnoliopsida</taxon>
        <taxon>Liliopsida</taxon>
        <taxon>Poales</taxon>
        <taxon>Poaceae</taxon>
        <taxon>PACMAD clade</taxon>
        <taxon>Panicoideae</taxon>
        <taxon>Panicodae</taxon>
        <taxon>Paniceae</taxon>
        <taxon>Cenchrinae</taxon>
        <taxon>Setaria</taxon>
    </lineage>
</organism>
<feature type="region of interest" description="Disordered" evidence="1">
    <location>
        <begin position="9"/>
        <end position="43"/>
    </location>
</feature>
<evidence type="ECO:0000256" key="1">
    <source>
        <dbReference type="SAM" id="MobiDB-lite"/>
    </source>
</evidence>
<reference evidence="3" key="1">
    <citation type="journal article" date="2012" name="Nat. Biotechnol.">
        <title>Reference genome sequence of the model plant Setaria.</title>
        <authorList>
            <person name="Bennetzen J.L."/>
            <person name="Schmutz J."/>
            <person name="Wang H."/>
            <person name="Percifield R."/>
            <person name="Hawkins J."/>
            <person name="Pontaroli A.C."/>
            <person name="Estep M."/>
            <person name="Feng L."/>
            <person name="Vaughn J.N."/>
            <person name="Grimwood J."/>
            <person name="Jenkins J."/>
            <person name="Barry K."/>
            <person name="Lindquist E."/>
            <person name="Hellsten U."/>
            <person name="Deshpande S."/>
            <person name="Wang X."/>
            <person name="Wu X."/>
            <person name="Mitros T."/>
            <person name="Triplett J."/>
            <person name="Yang X."/>
            <person name="Ye C.Y."/>
            <person name="Mauro-Herrera M."/>
            <person name="Wang L."/>
            <person name="Li P."/>
            <person name="Sharma M."/>
            <person name="Sharma R."/>
            <person name="Ronald P.C."/>
            <person name="Panaud O."/>
            <person name="Kellogg E.A."/>
            <person name="Brutnell T.P."/>
            <person name="Doust A.N."/>
            <person name="Tuskan G.A."/>
            <person name="Rokhsar D."/>
            <person name="Devos K.M."/>
        </authorList>
    </citation>
    <scope>NUCLEOTIDE SEQUENCE [LARGE SCALE GENOMIC DNA]</scope>
    <source>
        <strain evidence="3">Yugu1</strain>
    </source>
</reference>
<proteinExistence type="predicted"/>
<evidence type="ECO:0000313" key="3">
    <source>
        <dbReference type="EMBL" id="RCV33193.1"/>
    </source>
</evidence>
<dbReference type="EMBL" id="CM003534">
    <property type="protein sequence ID" value="RCV33193.1"/>
    <property type="molecule type" value="Genomic_DNA"/>
</dbReference>
<name>A0A368RSY1_SETIT</name>
<evidence type="ECO:0000256" key="2">
    <source>
        <dbReference type="SAM" id="Phobius"/>
    </source>
</evidence>
<keyword evidence="2" id="KW-0472">Membrane</keyword>
<sequence>MPRVQAVLLTAGGGEGSSSPPRACAGCSSSRSTEGPPMTGRPSMRRRLEVAVALNTGGGACSRRSQPWLAERMRRRCSCQARAVPCERSKTRGVRRWCSAACSNAQAAGVMTLLFCLGSNALSHLNCVITAILFSYLNYVMTAILNYGLYTK</sequence>
<feature type="transmembrane region" description="Helical" evidence="2">
    <location>
        <begin position="97"/>
        <end position="122"/>
    </location>
</feature>
<reference evidence="3" key="2">
    <citation type="submission" date="2015-07" db="EMBL/GenBank/DDBJ databases">
        <authorList>
            <person name="Noorani M."/>
        </authorList>
    </citation>
    <scope>NUCLEOTIDE SEQUENCE</scope>
    <source>
        <strain evidence="3">Yugu1</strain>
    </source>
</reference>
<gene>
    <name evidence="3" type="ORF">SETIT_7G063100v2</name>
</gene>
<keyword evidence="2" id="KW-0812">Transmembrane</keyword>
<keyword evidence="2" id="KW-1133">Transmembrane helix</keyword>
<dbReference type="AlphaFoldDB" id="A0A368RSY1"/>
<protein>
    <submittedName>
        <fullName evidence="3">Uncharacterized protein</fullName>
    </submittedName>
</protein>
<feature type="transmembrane region" description="Helical" evidence="2">
    <location>
        <begin position="128"/>
        <end position="150"/>
    </location>
</feature>
<accession>A0A368RSY1</accession>